<evidence type="ECO:0000256" key="2">
    <source>
        <dbReference type="ARBA" id="ARBA00009347"/>
    </source>
</evidence>
<dbReference type="PANTHER" id="PTHR43884">
    <property type="entry name" value="ACYL-COA DEHYDROGENASE"/>
    <property type="match status" value="1"/>
</dbReference>
<keyword evidence="4" id="KW-0274">FAD</keyword>
<proteinExistence type="inferred from homology"/>
<dbReference type="InterPro" id="IPR036250">
    <property type="entry name" value="AcylCo_DH-like_C"/>
</dbReference>
<dbReference type="SUPFAM" id="SSF56645">
    <property type="entry name" value="Acyl-CoA dehydrogenase NM domain-like"/>
    <property type="match status" value="1"/>
</dbReference>
<dbReference type="GO" id="GO:0003995">
    <property type="term" value="F:acyl-CoA dehydrogenase activity"/>
    <property type="evidence" value="ECO:0007669"/>
    <property type="project" value="TreeGrafter"/>
</dbReference>
<evidence type="ECO:0000256" key="3">
    <source>
        <dbReference type="ARBA" id="ARBA00022630"/>
    </source>
</evidence>
<dbReference type="InterPro" id="IPR009075">
    <property type="entry name" value="AcylCo_DH/oxidase_C"/>
</dbReference>
<dbReference type="RefSeq" id="WP_123664498.1">
    <property type="nucleotide sequence ID" value="NZ_RJKE01000001.1"/>
</dbReference>
<comment type="caution">
    <text evidence="8">The sequence shown here is derived from an EMBL/GenBank/DDBJ whole genome shotgun (WGS) entry which is preliminary data.</text>
</comment>
<evidence type="ECO:0000313" key="8">
    <source>
        <dbReference type="EMBL" id="ROO84945.1"/>
    </source>
</evidence>
<evidence type="ECO:0000256" key="5">
    <source>
        <dbReference type="ARBA" id="ARBA00023002"/>
    </source>
</evidence>
<dbReference type="Gene3D" id="1.20.140.10">
    <property type="entry name" value="Butyryl-CoA Dehydrogenase, subunit A, domain 3"/>
    <property type="match status" value="1"/>
</dbReference>
<name>A0A3N1CUN6_9ACTN</name>
<keyword evidence="9" id="KW-1185">Reference proteome</keyword>
<evidence type="ECO:0000313" key="9">
    <source>
        <dbReference type="Proteomes" id="UP000272400"/>
    </source>
</evidence>
<dbReference type="PANTHER" id="PTHR43884:SF20">
    <property type="entry name" value="ACYL-COA DEHYDROGENASE FADE28"/>
    <property type="match status" value="1"/>
</dbReference>
<dbReference type="AlphaFoldDB" id="A0A3N1CUN6"/>
<dbReference type="InterPro" id="IPR013786">
    <property type="entry name" value="AcylCoA_DH/ox_N"/>
</dbReference>
<dbReference type="EMBL" id="RJKE01000001">
    <property type="protein sequence ID" value="ROO84945.1"/>
    <property type="molecule type" value="Genomic_DNA"/>
</dbReference>
<sequence>MSENDLRLLRESLRDAFADLAPSEAVRAHMDSARGWSPEEWRRLCRELGLAGFLVPEESGGGGFSAVEAGIVFEEAGRALLCAPLFAVAGLTVPLLLALDDAEAAKRYLPGLCAGTFVATVATADAVGRPLPDGDVPEAVISADGPVLTGTVGFVVDGASADVVLVPARTGDGIGIFAVETRAPSVTVIPLTSLDLTRKQAGLEFAEAPAVRVGEGDAAEAFALALDVARALLAAEQAGGAARCLEETVAYGKTRVQFGRPIGSFQAFKQKCADLLIKTESAKSAAEAAAQAAALALDGDAFVRLPGLPNLPIVSAVAASYCAEAYVAVTAEMIQLHGGIGFTWEHDAHLYYKRAWTGRELLGRPEEHTERLARLLAAP</sequence>
<dbReference type="InterPro" id="IPR037069">
    <property type="entry name" value="AcylCoA_DH/ox_N_sf"/>
</dbReference>
<dbReference type="Proteomes" id="UP000272400">
    <property type="component" value="Unassembled WGS sequence"/>
</dbReference>
<dbReference type="Gene3D" id="2.40.110.10">
    <property type="entry name" value="Butyryl-CoA Dehydrogenase, subunit A, domain 2"/>
    <property type="match status" value="1"/>
</dbReference>
<dbReference type="GO" id="GO:0050660">
    <property type="term" value="F:flavin adenine dinucleotide binding"/>
    <property type="evidence" value="ECO:0007669"/>
    <property type="project" value="InterPro"/>
</dbReference>
<comment type="cofactor">
    <cofactor evidence="1">
        <name>FAD</name>
        <dbReference type="ChEBI" id="CHEBI:57692"/>
    </cofactor>
</comment>
<feature type="domain" description="Acyl-CoA dehydrogenase/oxidase N-terminal" evidence="7">
    <location>
        <begin position="8"/>
        <end position="115"/>
    </location>
</feature>
<dbReference type="Pfam" id="PF02771">
    <property type="entry name" value="Acyl-CoA_dh_N"/>
    <property type="match status" value="1"/>
</dbReference>
<accession>A0A3N1CUN6</accession>
<dbReference type="OrthoDB" id="4607453at2"/>
<dbReference type="InterPro" id="IPR009100">
    <property type="entry name" value="AcylCoA_DH/oxidase_NM_dom_sf"/>
</dbReference>
<reference evidence="8 9" key="1">
    <citation type="submission" date="2018-11" db="EMBL/GenBank/DDBJ databases">
        <title>Sequencing the genomes of 1000 actinobacteria strains.</title>
        <authorList>
            <person name="Klenk H.-P."/>
        </authorList>
    </citation>
    <scope>NUCLEOTIDE SEQUENCE [LARGE SCALE GENOMIC DNA]</scope>
    <source>
        <strain evidence="8 9">DSM 44254</strain>
    </source>
</reference>
<keyword evidence="3" id="KW-0285">Flavoprotein</keyword>
<evidence type="ECO:0000256" key="1">
    <source>
        <dbReference type="ARBA" id="ARBA00001974"/>
    </source>
</evidence>
<dbReference type="Pfam" id="PF00441">
    <property type="entry name" value="Acyl-CoA_dh_1"/>
    <property type="match status" value="1"/>
</dbReference>
<dbReference type="InterPro" id="IPR046373">
    <property type="entry name" value="Acyl-CoA_Oxase/DH_mid-dom_sf"/>
</dbReference>
<comment type="similarity">
    <text evidence="2">Belongs to the acyl-CoA dehydrogenase family.</text>
</comment>
<keyword evidence="5" id="KW-0560">Oxidoreductase</keyword>
<gene>
    <name evidence="8" type="ORF">EDD29_2477</name>
</gene>
<evidence type="ECO:0000256" key="4">
    <source>
        <dbReference type="ARBA" id="ARBA00022827"/>
    </source>
</evidence>
<organism evidence="8 9">
    <name type="scientific">Actinocorallia herbida</name>
    <dbReference type="NCBI Taxonomy" id="58109"/>
    <lineage>
        <taxon>Bacteria</taxon>
        <taxon>Bacillati</taxon>
        <taxon>Actinomycetota</taxon>
        <taxon>Actinomycetes</taxon>
        <taxon>Streptosporangiales</taxon>
        <taxon>Thermomonosporaceae</taxon>
        <taxon>Actinocorallia</taxon>
    </lineage>
</organism>
<feature type="domain" description="Acyl-CoA dehydrogenase/oxidase C-terminal" evidence="6">
    <location>
        <begin position="225"/>
        <end position="374"/>
    </location>
</feature>
<evidence type="ECO:0000259" key="7">
    <source>
        <dbReference type="Pfam" id="PF02771"/>
    </source>
</evidence>
<protein>
    <submittedName>
        <fullName evidence="8">Acyl-CoA dehydrogenase</fullName>
    </submittedName>
</protein>
<dbReference type="Gene3D" id="1.10.540.10">
    <property type="entry name" value="Acyl-CoA dehydrogenase/oxidase, N-terminal domain"/>
    <property type="match status" value="1"/>
</dbReference>
<dbReference type="SUPFAM" id="SSF47203">
    <property type="entry name" value="Acyl-CoA dehydrogenase C-terminal domain-like"/>
    <property type="match status" value="1"/>
</dbReference>
<evidence type="ECO:0000259" key="6">
    <source>
        <dbReference type="Pfam" id="PF00441"/>
    </source>
</evidence>